<evidence type="ECO:0000256" key="1">
    <source>
        <dbReference type="ARBA" id="ARBA00004496"/>
    </source>
</evidence>
<dbReference type="NCBIfam" id="TIGR00233">
    <property type="entry name" value="trpS"/>
    <property type="match status" value="1"/>
</dbReference>
<comment type="catalytic activity">
    <reaction evidence="12">
        <text>tRNA(Trp) + L-tryptophan + ATP = L-tryptophyl-tRNA(Trp) + AMP + diphosphate + H(+)</text>
        <dbReference type="Rhea" id="RHEA:24080"/>
        <dbReference type="Rhea" id="RHEA-COMP:9671"/>
        <dbReference type="Rhea" id="RHEA-COMP:9705"/>
        <dbReference type="ChEBI" id="CHEBI:15378"/>
        <dbReference type="ChEBI" id="CHEBI:30616"/>
        <dbReference type="ChEBI" id="CHEBI:33019"/>
        <dbReference type="ChEBI" id="CHEBI:57912"/>
        <dbReference type="ChEBI" id="CHEBI:78442"/>
        <dbReference type="ChEBI" id="CHEBI:78535"/>
        <dbReference type="ChEBI" id="CHEBI:456215"/>
        <dbReference type="EC" id="6.1.1.2"/>
    </reaction>
</comment>
<dbReference type="GO" id="GO:0005524">
    <property type="term" value="F:ATP binding"/>
    <property type="evidence" value="ECO:0007669"/>
    <property type="project" value="UniProtKB-KW"/>
</dbReference>
<reference evidence="14" key="1">
    <citation type="submission" date="2021-01" db="EMBL/GenBank/DDBJ databases">
        <authorList>
            <person name="Corre E."/>
            <person name="Pelletier E."/>
            <person name="Niang G."/>
            <person name="Scheremetjew M."/>
            <person name="Finn R."/>
            <person name="Kale V."/>
            <person name="Holt S."/>
            <person name="Cochrane G."/>
            <person name="Meng A."/>
            <person name="Brown T."/>
            <person name="Cohen L."/>
        </authorList>
    </citation>
    <scope>NUCLEOTIDE SEQUENCE</scope>
    <source>
        <strain evidence="14">MM31A-1</strain>
    </source>
</reference>
<dbReference type="InterPro" id="IPR014729">
    <property type="entry name" value="Rossmann-like_a/b/a_fold"/>
</dbReference>
<evidence type="ECO:0000256" key="11">
    <source>
        <dbReference type="ARBA" id="ARBA00030268"/>
    </source>
</evidence>
<dbReference type="PANTHER" id="PTHR10055:SF1">
    <property type="entry name" value="TRYPTOPHAN--TRNA LIGASE, CYTOPLASMIC"/>
    <property type="match status" value="1"/>
</dbReference>
<keyword evidence="5" id="KW-0963">Cytoplasm</keyword>
<dbReference type="InterPro" id="IPR001412">
    <property type="entry name" value="aa-tRNA-synth_I_CS"/>
</dbReference>
<dbReference type="FunFam" id="3.40.50.620:FF:000033">
    <property type="entry name" value="tryptophan--tRNA ligase, cytoplasmic"/>
    <property type="match status" value="1"/>
</dbReference>
<name>A0A7S3PUE2_9STRA</name>
<dbReference type="SUPFAM" id="SSF55186">
    <property type="entry name" value="ThrRS/AlaRS common domain"/>
    <property type="match status" value="1"/>
</dbReference>
<dbReference type="InterPro" id="IPR002305">
    <property type="entry name" value="aa-tRNA-synth_Ic"/>
</dbReference>
<evidence type="ECO:0000256" key="9">
    <source>
        <dbReference type="ARBA" id="ARBA00022917"/>
    </source>
</evidence>
<evidence type="ECO:0000256" key="7">
    <source>
        <dbReference type="ARBA" id="ARBA00022741"/>
    </source>
</evidence>
<dbReference type="EC" id="6.1.1.2" evidence="3"/>
<protein>
    <recommendedName>
        <fullName evidence="4">Tryptophan--tRNA ligase, cytoplasmic</fullName>
        <ecNumber evidence="3">6.1.1.2</ecNumber>
    </recommendedName>
    <alternativeName>
        <fullName evidence="11">Tryptophanyl-tRNA synthetase</fullName>
    </alternativeName>
</protein>
<evidence type="ECO:0000256" key="6">
    <source>
        <dbReference type="ARBA" id="ARBA00022598"/>
    </source>
</evidence>
<dbReference type="GO" id="GO:0006436">
    <property type="term" value="P:tryptophanyl-tRNA aminoacylation"/>
    <property type="evidence" value="ECO:0007669"/>
    <property type="project" value="InterPro"/>
</dbReference>
<dbReference type="InterPro" id="IPR018163">
    <property type="entry name" value="Thr/Ala-tRNA-synth_IIc_edit"/>
</dbReference>
<keyword evidence="8" id="KW-0067">ATP-binding</keyword>
<dbReference type="AlphaFoldDB" id="A0A7S3PUE2"/>
<dbReference type="PROSITE" id="PS00178">
    <property type="entry name" value="AA_TRNA_LIGASE_I"/>
    <property type="match status" value="1"/>
</dbReference>
<dbReference type="Pfam" id="PF00579">
    <property type="entry name" value="tRNA-synt_1b"/>
    <property type="match status" value="1"/>
</dbReference>
<keyword evidence="6" id="KW-0436">Ligase</keyword>
<proteinExistence type="inferred from homology"/>
<keyword evidence="9" id="KW-0648">Protein biosynthesis</keyword>
<sequence>MSSEDQQPPPKKKKERVITRPVPPSIVSTACLILRGSIAGILGCPIGGSPDCMPSLMQPSYIKDGYPSGKFSISLGKKQGTKCTMDIPEGKGEQEELLECIERAANRIIDENAEIVYVGMAREEALEAFSNGILDQSQLKLPKKPKEEDKMLKIACIDGVSVGVPPGSVVSSTGASSGMGRIELDKSQCSITAGKKARKCDIVIKFRVYPADNVTVTDAMLVNVNSNDNKSIVQKIKDQMVPLLTSDIRMLEGHEMVKNMLAAEVAANAEEERLRLEELKLAMENENEDGVVSGEGDASGEADSEMVVNAFEVSGKIDYNKLVDNFGSKLIEPELLERIERLTVGRGTVPSLHRFLRRDIFFSNRDMAKICDCLEQNKPFYLYTGRGPSSGAMHLGHLVPFLFTKWLQQAFQCPLVIQMTDDEKFLFKGVYDEIEGDNLDYFAQLTIENAKDIIACGFIPDKTFLFSDLDYVGKMYPTIVRIWKAVTSNTVNNIFGFDGSANIGKVAFPAIQAAPSFPSSFPVVLGTGSSLTRDAGSTSLTKEDIIKNRNMACLVPCAIDQDPYFRMTRDIAHKLVPKTHPLGGKPALIHSKFFPPLQGAEGKMSSSDSNSAVFLTDSTEEIERKIKEHAFSGGQDTKKLQEQFGANLDVDVPYQWLRFFLEDDEELERIGKDYSTGSGEYWSTGKVKGRLVEVLREIVEEHQGRRSQVTDDHVYEWMQERSIL</sequence>
<accession>A0A7S3PUE2</accession>
<dbReference type="Gene3D" id="3.40.50.620">
    <property type="entry name" value="HUPs"/>
    <property type="match status" value="1"/>
</dbReference>
<dbReference type="SUPFAM" id="SSF52374">
    <property type="entry name" value="Nucleotidylyl transferase"/>
    <property type="match status" value="1"/>
</dbReference>
<comment type="subcellular location">
    <subcellularLocation>
        <location evidence="1">Cytoplasm</location>
    </subcellularLocation>
</comment>
<dbReference type="FunFam" id="1.10.240.10:FF:000007">
    <property type="entry name" value="Tryptophan--tRNA ligase"/>
    <property type="match status" value="1"/>
</dbReference>
<organism evidence="14">
    <name type="scientific">Chaetoceros debilis</name>
    <dbReference type="NCBI Taxonomy" id="122233"/>
    <lineage>
        <taxon>Eukaryota</taxon>
        <taxon>Sar</taxon>
        <taxon>Stramenopiles</taxon>
        <taxon>Ochrophyta</taxon>
        <taxon>Bacillariophyta</taxon>
        <taxon>Coscinodiscophyceae</taxon>
        <taxon>Chaetocerotophycidae</taxon>
        <taxon>Chaetocerotales</taxon>
        <taxon>Chaetocerotaceae</taxon>
        <taxon>Chaetoceros</taxon>
    </lineage>
</organism>
<keyword evidence="13" id="KW-0175">Coiled coil</keyword>
<dbReference type="GO" id="GO:0005737">
    <property type="term" value="C:cytoplasm"/>
    <property type="evidence" value="ECO:0007669"/>
    <property type="project" value="UniProtKB-SubCell"/>
</dbReference>
<feature type="coiled-coil region" evidence="13">
    <location>
        <begin position="262"/>
        <end position="289"/>
    </location>
</feature>
<gene>
    <name evidence="14" type="ORF">CDEB00056_LOCUS697</name>
</gene>
<dbReference type="InterPro" id="IPR002306">
    <property type="entry name" value="Trp-tRNA-ligase"/>
</dbReference>
<evidence type="ECO:0000256" key="13">
    <source>
        <dbReference type="SAM" id="Coils"/>
    </source>
</evidence>
<dbReference type="CDD" id="cd00806">
    <property type="entry name" value="TrpRS_core"/>
    <property type="match status" value="1"/>
</dbReference>
<dbReference type="Gene3D" id="1.10.240.10">
    <property type="entry name" value="Tyrosyl-Transfer RNA Synthetase"/>
    <property type="match status" value="1"/>
</dbReference>
<evidence type="ECO:0000256" key="12">
    <source>
        <dbReference type="ARBA" id="ARBA00049929"/>
    </source>
</evidence>
<evidence type="ECO:0000256" key="3">
    <source>
        <dbReference type="ARBA" id="ARBA00013161"/>
    </source>
</evidence>
<keyword evidence="7" id="KW-0547">Nucleotide-binding</keyword>
<evidence type="ECO:0000256" key="5">
    <source>
        <dbReference type="ARBA" id="ARBA00022490"/>
    </source>
</evidence>
<evidence type="ECO:0000313" key="14">
    <source>
        <dbReference type="EMBL" id="CAE0455856.1"/>
    </source>
</evidence>
<dbReference type="PANTHER" id="PTHR10055">
    <property type="entry name" value="TRYPTOPHANYL-TRNA SYNTHETASE"/>
    <property type="match status" value="1"/>
</dbReference>
<dbReference type="PRINTS" id="PR01039">
    <property type="entry name" value="TRNASYNTHTRP"/>
</dbReference>
<dbReference type="GO" id="GO:0004830">
    <property type="term" value="F:tryptophan-tRNA ligase activity"/>
    <property type="evidence" value="ECO:0007669"/>
    <property type="project" value="UniProtKB-EC"/>
</dbReference>
<evidence type="ECO:0000256" key="2">
    <source>
        <dbReference type="ARBA" id="ARBA00005594"/>
    </source>
</evidence>
<keyword evidence="10" id="KW-0030">Aminoacyl-tRNA synthetase</keyword>
<comment type="similarity">
    <text evidence="2">Belongs to the class-I aminoacyl-tRNA synthetase family.</text>
</comment>
<evidence type="ECO:0000256" key="8">
    <source>
        <dbReference type="ARBA" id="ARBA00022840"/>
    </source>
</evidence>
<evidence type="ECO:0000256" key="10">
    <source>
        <dbReference type="ARBA" id="ARBA00023146"/>
    </source>
</evidence>
<dbReference type="EMBL" id="HBIO01000975">
    <property type="protein sequence ID" value="CAE0455856.1"/>
    <property type="molecule type" value="Transcribed_RNA"/>
</dbReference>
<evidence type="ECO:0000256" key="4">
    <source>
        <dbReference type="ARBA" id="ARBA00013782"/>
    </source>
</evidence>